<evidence type="ECO:0000256" key="2">
    <source>
        <dbReference type="SAM" id="Phobius"/>
    </source>
</evidence>
<dbReference type="AlphaFoldDB" id="A0A0D2IQT6"/>
<dbReference type="Pfam" id="PF12273">
    <property type="entry name" value="RCR"/>
    <property type="match status" value="1"/>
</dbReference>
<reference evidence="3" key="1">
    <citation type="submission" date="2015-01" db="EMBL/GenBank/DDBJ databases">
        <title>The Genome Sequence of Cladophialophora bantiana CBS 173.52.</title>
        <authorList>
            <consortium name="The Broad Institute Genomics Platform"/>
            <person name="Cuomo C."/>
            <person name="de Hoog S."/>
            <person name="Gorbushina A."/>
            <person name="Stielow B."/>
            <person name="Teixiera M."/>
            <person name="Abouelleil A."/>
            <person name="Chapman S.B."/>
            <person name="Priest M."/>
            <person name="Young S.K."/>
            <person name="Wortman J."/>
            <person name="Nusbaum C."/>
            <person name="Birren B."/>
        </authorList>
    </citation>
    <scope>NUCLEOTIDE SEQUENCE [LARGE SCALE GENOMIC DNA]</scope>
    <source>
        <strain evidence="3">CBS 173.52</strain>
    </source>
</reference>
<keyword evidence="2" id="KW-0472">Membrane</keyword>
<dbReference type="Proteomes" id="UP000053789">
    <property type="component" value="Unassembled WGS sequence"/>
</dbReference>
<keyword evidence="4" id="KW-1185">Reference proteome</keyword>
<organism evidence="3 4">
    <name type="scientific">Cladophialophora bantiana (strain ATCC 10958 / CBS 173.52 / CDC B-1940 / NIH 8579)</name>
    <name type="common">Xylohypha bantiana</name>
    <dbReference type="NCBI Taxonomy" id="1442370"/>
    <lineage>
        <taxon>Eukaryota</taxon>
        <taxon>Fungi</taxon>
        <taxon>Dikarya</taxon>
        <taxon>Ascomycota</taxon>
        <taxon>Pezizomycotina</taxon>
        <taxon>Eurotiomycetes</taxon>
        <taxon>Chaetothyriomycetidae</taxon>
        <taxon>Chaetothyriales</taxon>
        <taxon>Herpotrichiellaceae</taxon>
        <taxon>Cladophialophora</taxon>
    </lineage>
</organism>
<dbReference type="HOGENOM" id="CLU_131051_0_0_1"/>
<protein>
    <submittedName>
        <fullName evidence="3">Uncharacterized protein</fullName>
    </submittedName>
</protein>
<dbReference type="OrthoDB" id="3556830at2759"/>
<dbReference type="PANTHER" id="PTHR28187">
    <property type="entry name" value="PROTEIN RCR1-RELATED"/>
    <property type="match status" value="1"/>
</dbReference>
<proteinExistence type="predicted"/>
<keyword evidence="2" id="KW-0812">Transmembrane</keyword>
<feature type="region of interest" description="Disordered" evidence="1">
    <location>
        <begin position="98"/>
        <end position="145"/>
    </location>
</feature>
<evidence type="ECO:0000256" key="1">
    <source>
        <dbReference type="SAM" id="MobiDB-lite"/>
    </source>
</evidence>
<dbReference type="InterPro" id="IPR020999">
    <property type="entry name" value="Chitin_synth_reg_RCR"/>
</dbReference>
<feature type="compositionally biased region" description="Low complexity" evidence="1">
    <location>
        <begin position="98"/>
        <end position="115"/>
    </location>
</feature>
<evidence type="ECO:0000313" key="4">
    <source>
        <dbReference type="Proteomes" id="UP000053789"/>
    </source>
</evidence>
<evidence type="ECO:0000313" key="3">
    <source>
        <dbReference type="EMBL" id="KIW99079.1"/>
    </source>
</evidence>
<dbReference type="GeneID" id="27693670"/>
<dbReference type="GO" id="GO:0016192">
    <property type="term" value="P:vesicle-mediated transport"/>
    <property type="evidence" value="ECO:0007669"/>
    <property type="project" value="TreeGrafter"/>
</dbReference>
<accession>A0A0D2IQT6</accession>
<name>A0A0D2IQT6_CLAB1</name>
<dbReference type="EMBL" id="KN846980">
    <property type="protein sequence ID" value="KIW99079.1"/>
    <property type="molecule type" value="Genomic_DNA"/>
</dbReference>
<dbReference type="RefSeq" id="XP_016625748.1">
    <property type="nucleotide sequence ID" value="XM_016758499.1"/>
</dbReference>
<dbReference type="VEuPathDB" id="FungiDB:Z519_00742"/>
<gene>
    <name evidence="3" type="ORF">Z519_00742</name>
</gene>
<keyword evidence="2" id="KW-1133">Transmembrane helix</keyword>
<feature type="transmembrane region" description="Helical" evidence="2">
    <location>
        <begin position="24"/>
        <end position="44"/>
    </location>
</feature>
<sequence length="145" mass="16413">MARCIDNNGVAYRCNSAWYDWGRWVALAIIILGAFLIFFLFSLWSARRRRRMGRQPLYGTGWTGRTPWGHGAAQYNPGYQQTQQPSYQAAPPAYNQTQSYGGYYGQNQGYFGGRQTDVEMQPPQNTYRGGDNVYAPPTSPPPAKK</sequence>
<dbReference type="PANTHER" id="PTHR28187:SF1">
    <property type="entry name" value="PROTEIN RCR1-RELATED"/>
    <property type="match status" value="1"/>
</dbReference>